<sequence length="485" mass="53619">MRRLAYREAPPAERSSPSDRDHSARIRHHARRWIMKQRQTSDVTDAKEQDADTRENDAERSGTDRDTHVAEDCSPDQRREQGTQGTGGQDRDIANNDDSGADGVDAERNADGEPGGLRGLLRRIRLPRTRKARTVAAVTLLLAGGGAGGYLWWVGEQLPDDAAFRIDDRVVTVDDLGEVTDTWRALYGIEPPQEPGRLDRFRRDAPKAYAVSLLLDRAARDHGIVVADKAARDTLSRFVTQQFGEGTQGRDQFVQALGNAGTSERAVLDEVKKQLAMDQLFNTVTKDTPEVGDQEIREAFSKRKDQLGTPERRELANIVVRTKDEADRIVAELRSGASFDTLARQRSLDSATRSDGGNLGTVTRDQLQPGYAKAAFAAGRGEHFGPVQNKFGWNVGMVTGITPAEPARFDQVRDPLKQQLELERKLQTWRDWLAERIRDADIQYADAYLPASPDAPPSVQPGELGVPQGQEPAEPGQPPRQGGPR</sequence>
<dbReference type="PANTHER" id="PTHR47245:SF2">
    <property type="entry name" value="PEPTIDYL-PROLYL CIS-TRANS ISOMERASE HP_0175-RELATED"/>
    <property type="match status" value="1"/>
</dbReference>
<keyword evidence="6" id="KW-1185">Reference proteome</keyword>
<dbReference type="InterPro" id="IPR000297">
    <property type="entry name" value="PPIase_PpiC"/>
</dbReference>
<evidence type="ECO:0000256" key="2">
    <source>
        <dbReference type="SAM" id="MobiDB-lite"/>
    </source>
</evidence>
<evidence type="ECO:0000256" key="1">
    <source>
        <dbReference type="PROSITE-ProRule" id="PRU00278"/>
    </source>
</evidence>
<comment type="caution">
    <text evidence="5">The sequence shown here is derived from an EMBL/GenBank/DDBJ whole genome shotgun (WGS) entry which is preliminary data.</text>
</comment>
<feature type="transmembrane region" description="Helical" evidence="3">
    <location>
        <begin position="132"/>
        <end position="153"/>
    </location>
</feature>
<dbReference type="SUPFAM" id="SSF54534">
    <property type="entry name" value="FKBP-like"/>
    <property type="match status" value="1"/>
</dbReference>
<evidence type="ECO:0000259" key="4">
    <source>
        <dbReference type="PROSITE" id="PS50198"/>
    </source>
</evidence>
<keyword evidence="1" id="KW-0413">Isomerase</keyword>
<feature type="compositionally biased region" description="Low complexity" evidence="2">
    <location>
        <begin position="467"/>
        <end position="485"/>
    </location>
</feature>
<feature type="compositionally biased region" description="Basic residues" evidence="2">
    <location>
        <begin position="25"/>
        <end position="35"/>
    </location>
</feature>
<keyword evidence="3" id="KW-0472">Membrane</keyword>
<dbReference type="PROSITE" id="PS01096">
    <property type="entry name" value="PPIC_PPIASE_1"/>
    <property type="match status" value="1"/>
</dbReference>
<dbReference type="PROSITE" id="PS50198">
    <property type="entry name" value="PPIC_PPIASE_2"/>
    <property type="match status" value="1"/>
</dbReference>
<dbReference type="Pfam" id="PF13145">
    <property type="entry name" value="Rotamase_2"/>
    <property type="match status" value="1"/>
</dbReference>
<dbReference type="InterPro" id="IPR046357">
    <property type="entry name" value="PPIase_dom_sf"/>
</dbReference>
<evidence type="ECO:0000313" key="6">
    <source>
        <dbReference type="Proteomes" id="UP001501624"/>
    </source>
</evidence>
<keyword evidence="1" id="KW-0697">Rotamase</keyword>
<feature type="region of interest" description="Disordered" evidence="2">
    <location>
        <begin position="1"/>
        <end position="117"/>
    </location>
</feature>
<keyword evidence="3" id="KW-0812">Transmembrane</keyword>
<keyword evidence="3" id="KW-1133">Transmembrane helix</keyword>
<dbReference type="PANTHER" id="PTHR47245">
    <property type="entry name" value="PEPTIDYLPROLYL ISOMERASE"/>
    <property type="match status" value="1"/>
</dbReference>
<dbReference type="InterPro" id="IPR050245">
    <property type="entry name" value="PrsA_foldase"/>
</dbReference>
<dbReference type="InterPro" id="IPR027304">
    <property type="entry name" value="Trigger_fact/SurA_dom_sf"/>
</dbReference>
<feature type="compositionally biased region" description="Basic and acidic residues" evidence="2">
    <location>
        <begin position="44"/>
        <end position="81"/>
    </location>
</feature>
<feature type="domain" description="PpiC" evidence="4">
    <location>
        <begin position="310"/>
        <end position="400"/>
    </location>
</feature>
<reference evidence="6" key="1">
    <citation type="journal article" date="2019" name="Int. J. Syst. Evol. Microbiol.">
        <title>The Global Catalogue of Microorganisms (GCM) 10K type strain sequencing project: providing services to taxonomists for standard genome sequencing and annotation.</title>
        <authorList>
            <consortium name="The Broad Institute Genomics Platform"/>
            <consortium name="The Broad Institute Genome Sequencing Center for Infectious Disease"/>
            <person name="Wu L."/>
            <person name="Ma J."/>
        </authorList>
    </citation>
    <scope>NUCLEOTIDE SEQUENCE [LARGE SCALE GENOMIC DNA]</scope>
    <source>
        <strain evidence="6">JCM 17017</strain>
    </source>
</reference>
<dbReference type="Proteomes" id="UP001501624">
    <property type="component" value="Unassembled WGS sequence"/>
</dbReference>
<dbReference type="SUPFAM" id="SSF109998">
    <property type="entry name" value="Triger factor/SurA peptide-binding domain-like"/>
    <property type="match status" value="1"/>
</dbReference>
<evidence type="ECO:0000256" key="3">
    <source>
        <dbReference type="SAM" id="Phobius"/>
    </source>
</evidence>
<dbReference type="InterPro" id="IPR023058">
    <property type="entry name" value="PPIase_PpiC_CS"/>
</dbReference>
<name>A0ABP7JTF7_9PSEU</name>
<dbReference type="EMBL" id="BAABCM010000021">
    <property type="protein sequence ID" value="GAA3852883.1"/>
    <property type="molecule type" value="Genomic_DNA"/>
</dbReference>
<dbReference type="Gene3D" id="3.10.50.40">
    <property type="match status" value="1"/>
</dbReference>
<evidence type="ECO:0000313" key="5">
    <source>
        <dbReference type="EMBL" id="GAA3852883.1"/>
    </source>
</evidence>
<feature type="region of interest" description="Disordered" evidence="2">
    <location>
        <begin position="448"/>
        <end position="485"/>
    </location>
</feature>
<proteinExistence type="predicted"/>
<organism evidence="5 6">
    <name type="scientific">Amycolatopsis tucumanensis</name>
    <dbReference type="NCBI Taxonomy" id="401106"/>
    <lineage>
        <taxon>Bacteria</taxon>
        <taxon>Bacillati</taxon>
        <taxon>Actinomycetota</taxon>
        <taxon>Actinomycetes</taxon>
        <taxon>Pseudonocardiales</taxon>
        <taxon>Pseudonocardiaceae</taxon>
        <taxon>Amycolatopsis</taxon>
    </lineage>
</organism>
<protein>
    <recommendedName>
        <fullName evidence="4">PpiC domain-containing protein</fullName>
    </recommendedName>
</protein>
<accession>A0ABP7JTF7</accession>
<gene>
    <name evidence="5" type="ORF">GCM10022380_83440</name>
</gene>